<keyword evidence="4 8" id="KW-0472">Membrane</keyword>
<dbReference type="InterPro" id="IPR052081">
    <property type="entry name" value="Dispatched_Hh_regulator"/>
</dbReference>
<evidence type="ECO:0000256" key="4">
    <source>
        <dbReference type="ARBA" id="ARBA00023136"/>
    </source>
</evidence>
<evidence type="ECO:0000313" key="10">
    <source>
        <dbReference type="EMBL" id="CAH3103836.1"/>
    </source>
</evidence>
<name>A0ABN8NCA4_9CNID</name>
<feature type="transmembrane region" description="Helical" evidence="8">
    <location>
        <begin position="460"/>
        <end position="481"/>
    </location>
</feature>
<feature type="transmembrane region" description="Helical" evidence="8">
    <location>
        <begin position="428"/>
        <end position="448"/>
    </location>
</feature>
<feature type="region of interest" description="Disordered" evidence="7">
    <location>
        <begin position="1008"/>
        <end position="1043"/>
    </location>
</feature>
<organism evidence="10 11">
    <name type="scientific">Porites lobata</name>
    <dbReference type="NCBI Taxonomy" id="104759"/>
    <lineage>
        <taxon>Eukaryota</taxon>
        <taxon>Metazoa</taxon>
        <taxon>Cnidaria</taxon>
        <taxon>Anthozoa</taxon>
        <taxon>Hexacorallia</taxon>
        <taxon>Scleractinia</taxon>
        <taxon>Fungiina</taxon>
        <taxon>Poritidae</taxon>
        <taxon>Porites</taxon>
    </lineage>
</organism>
<dbReference type="SUPFAM" id="SSF82866">
    <property type="entry name" value="Multidrug efflux transporter AcrB transmembrane domain"/>
    <property type="match status" value="2"/>
</dbReference>
<feature type="transmembrane region" description="Helical" evidence="8">
    <location>
        <begin position="955"/>
        <end position="979"/>
    </location>
</feature>
<comment type="caution">
    <text evidence="10">The sequence shown here is derived from an EMBL/GenBank/DDBJ whole genome shotgun (WGS) entry which is preliminary data.</text>
</comment>
<dbReference type="Gene3D" id="1.20.1640.10">
    <property type="entry name" value="Multidrug efflux transporter AcrB transmembrane domain"/>
    <property type="match status" value="2"/>
</dbReference>
<accession>A0ABN8NCA4</accession>
<dbReference type="Proteomes" id="UP001159405">
    <property type="component" value="Unassembled WGS sequence"/>
</dbReference>
<keyword evidence="3 8" id="KW-1133">Transmembrane helix</keyword>
<sequence>KEFYFPIRFTRHDFIALCLAILIPVTCIVLTMVSVLPALGAPPLPDFQDPTKGFEPRGTELSNEISTYENFVKALNISSPLRTSLSTQVGNETGQAQAKRKRRSVQQLQGSLQPPFYDFVSESMVFVFKVLDPKENLFDAPKLKTMCTMDNKIVRSSPSFTTYCYKFNDGSTTQCYSSWNLGNYVALLNNRTSCQMITDDDVSKVKILMRNCSTYFLKQTLKPDCKYPDFSRNETVSSNCPSVPAQCIKHSAVYNMFQYLVDNEFMNTPDNDFLKYTLSILPVAYELNAFYDEMYDRLKDDTHVSQGVELVTFRFWRYKYKKFSDELFVEIIFPALALIVVFGVMWTFLGSFILTFCGLSCVIYAGGLSYFLYNFVFRMDFFPFLNILTLVFLVGIGADDAFVYYDIWRQSRAANPDANIMQLTLKTLRYSALSMLVTSLTTSSAFFAGISSTITAIKCFGIFAGTSILTNYLLMITYFPACVALHEKWIMKYNDGQSLESQPSTEVPVEEVAMPVAQDMIEQRNAASNHKTADDVKKHPNTCILQVFDFPCSLAVSAKSAVQTFSSKFFGRWLPFVVIRFYWIWIALLIGLTTGFLCVTFYKPGLQLPESDELQTFASSHMLENYNLNYKSFFRFEQSGSMVVELIWGIKPVDNGNYFNPDDKGTLEFDESFSADLFSEEGQKFILSVCKSAEKQSFFGAFAAGTVECPIEALIALCKAGPNPCCGNYSFPFPADVTERCLLEFASRGNESGLLFDAKSKAIKGFRLVISTNQPFTTAFSVIDKVYDEVTSWFEGQLSNAPPGLKNGWASSWGFRFYGLQIGLSRGTYSSLGISVAASFSIMLLTTLNIFISIYAIVTIIGIIAITIGSLVLAGWQLNILESIIMSVAVGLSIDFTMHYGVAYRLAPDKSQKESRVRYSLAHIGSAITMAALTTFLTGLMLMPTTVLVYLQLGQFLMLVMVFSWLYSTFSFLAICNVIGPKNDFGQLSIARLFAHCGRCLRRVKPKDSEEFQETNELGKVEPKDSSNPINENEPGNVTSDYSKKQDKVTFEHSDEPEIVKPAHIDESDTVNFDHMDEPEIVNPAHIDESKIQQSDEKHTEIRHLGIVNKGADSADEINTAL</sequence>
<feature type="compositionally biased region" description="Polar residues" evidence="7">
    <location>
        <begin position="1026"/>
        <end position="1041"/>
    </location>
</feature>
<comment type="subcellular location">
    <subcellularLocation>
        <location evidence="1">Membrane</location>
        <topology evidence="1">Multi-pass membrane protein</topology>
    </subcellularLocation>
</comment>
<evidence type="ECO:0000259" key="9">
    <source>
        <dbReference type="PROSITE" id="PS50156"/>
    </source>
</evidence>
<dbReference type="EMBL" id="CALNXK010000016">
    <property type="protein sequence ID" value="CAH3103836.1"/>
    <property type="molecule type" value="Genomic_DNA"/>
</dbReference>
<feature type="transmembrane region" description="Helical" evidence="8">
    <location>
        <begin position="850"/>
        <end position="878"/>
    </location>
</feature>
<evidence type="ECO:0000256" key="8">
    <source>
        <dbReference type="SAM" id="Phobius"/>
    </source>
</evidence>
<evidence type="ECO:0000256" key="3">
    <source>
        <dbReference type="ARBA" id="ARBA00022989"/>
    </source>
</evidence>
<dbReference type="InterPro" id="IPR000731">
    <property type="entry name" value="SSD"/>
</dbReference>
<dbReference type="PANTHER" id="PTHR45951:SF3">
    <property type="entry name" value="PROTEIN DISPATCHED"/>
    <property type="match status" value="1"/>
</dbReference>
<feature type="transmembrane region" description="Helical" evidence="8">
    <location>
        <begin position="385"/>
        <end position="408"/>
    </location>
</feature>
<keyword evidence="5" id="KW-0325">Glycoprotein</keyword>
<feature type="transmembrane region" description="Helical" evidence="8">
    <location>
        <begin position="919"/>
        <end position="943"/>
    </location>
</feature>
<protein>
    <recommendedName>
        <fullName evidence="9">SSD domain-containing protein</fullName>
    </recommendedName>
</protein>
<feature type="domain" description="SSD" evidence="9">
    <location>
        <begin position="382"/>
        <end position="485"/>
    </location>
</feature>
<reference evidence="10 11" key="1">
    <citation type="submission" date="2022-05" db="EMBL/GenBank/DDBJ databases">
        <authorList>
            <consortium name="Genoscope - CEA"/>
            <person name="William W."/>
        </authorList>
    </citation>
    <scope>NUCLEOTIDE SEQUENCE [LARGE SCALE GENOMIC DNA]</scope>
</reference>
<dbReference type="Pfam" id="PF12349">
    <property type="entry name" value="Sterol-sensing"/>
    <property type="match status" value="1"/>
</dbReference>
<feature type="transmembrane region" description="Helical" evidence="8">
    <location>
        <begin position="884"/>
        <end position="907"/>
    </location>
</feature>
<comment type="similarity">
    <text evidence="6">Belongs to the dispatched family.</text>
</comment>
<keyword evidence="11" id="KW-1185">Reference proteome</keyword>
<proteinExistence type="inferred from homology"/>
<gene>
    <name evidence="10" type="ORF">PLOB_00011426</name>
</gene>
<evidence type="ECO:0000256" key="5">
    <source>
        <dbReference type="ARBA" id="ARBA00023180"/>
    </source>
</evidence>
<feature type="transmembrane region" description="Helical" evidence="8">
    <location>
        <begin position="582"/>
        <end position="602"/>
    </location>
</feature>
<feature type="non-terminal residue" evidence="10">
    <location>
        <position position="1"/>
    </location>
</feature>
<feature type="transmembrane region" description="Helical" evidence="8">
    <location>
        <begin position="14"/>
        <end position="39"/>
    </location>
</feature>
<evidence type="ECO:0000256" key="1">
    <source>
        <dbReference type="ARBA" id="ARBA00004141"/>
    </source>
</evidence>
<evidence type="ECO:0000256" key="2">
    <source>
        <dbReference type="ARBA" id="ARBA00022692"/>
    </source>
</evidence>
<feature type="transmembrane region" description="Helical" evidence="8">
    <location>
        <begin position="352"/>
        <end position="373"/>
    </location>
</feature>
<dbReference type="PROSITE" id="PS50156">
    <property type="entry name" value="SSD"/>
    <property type="match status" value="1"/>
</dbReference>
<dbReference type="InterPro" id="IPR053958">
    <property type="entry name" value="HMGCR/SNAP/NPC1-like_SSD"/>
</dbReference>
<evidence type="ECO:0000256" key="7">
    <source>
        <dbReference type="SAM" id="MobiDB-lite"/>
    </source>
</evidence>
<feature type="transmembrane region" description="Helical" evidence="8">
    <location>
        <begin position="327"/>
        <end position="346"/>
    </location>
</feature>
<keyword evidence="2 8" id="KW-0812">Transmembrane</keyword>
<evidence type="ECO:0000256" key="6">
    <source>
        <dbReference type="ARBA" id="ARBA00038046"/>
    </source>
</evidence>
<dbReference type="PANTHER" id="PTHR45951">
    <property type="entry name" value="PROTEIN DISPATCHED-RELATED"/>
    <property type="match status" value="1"/>
</dbReference>
<evidence type="ECO:0000313" key="11">
    <source>
        <dbReference type="Proteomes" id="UP001159405"/>
    </source>
</evidence>